<feature type="non-terminal residue" evidence="2">
    <location>
        <position position="445"/>
    </location>
</feature>
<comment type="caution">
    <text evidence="2">The sequence shown here is derived from an EMBL/GenBank/DDBJ whole genome shotgun (WGS) entry which is preliminary data.</text>
</comment>
<organism evidence="2 3">
    <name type="scientific">Polarella glacialis</name>
    <name type="common">Dinoflagellate</name>
    <dbReference type="NCBI Taxonomy" id="89957"/>
    <lineage>
        <taxon>Eukaryota</taxon>
        <taxon>Sar</taxon>
        <taxon>Alveolata</taxon>
        <taxon>Dinophyceae</taxon>
        <taxon>Suessiales</taxon>
        <taxon>Suessiaceae</taxon>
        <taxon>Polarella</taxon>
    </lineage>
</organism>
<reference evidence="2" key="1">
    <citation type="submission" date="2021-02" db="EMBL/GenBank/DDBJ databases">
        <authorList>
            <person name="Dougan E. K."/>
            <person name="Rhodes N."/>
            <person name="Thang M."/>
            <person name="Chan C."/>
        </authorList>
    </citation>
    <scope>NUCLEOTIDE SEQUENCE</scope>
</reference>
<dbReference type="Proteomes" id="UP000654075">
    <property type="component" value="Unassembled WGS sequence"/>
</dbReference>
<gene>
    <name evidence="2" type="ORF">PGLA1383_LOCUS24927</name>
</gene>
<feature type="compositionally biased region" description="Low complexity" evidence="1">
    <location>
        <begin position="96"/>
        <end position="163"/>
    </location>
</feature>
<sequence>ALPASSASPAKRRRQGAPEEQGPTTTSSSSQQQQPQQQEKQQEKQQEQQQQQQQSVSIAASAAKKTPAAKKHQNNKTKKQRPQQHQNNDADREDTAATLDQAATQLPTATAATATAAATATTAPTATTTKTQTTLDLPAATTTTTQIPTTTTQTPPIQTTLDLQAAEAAAPTESCEADKEIAPSQTPKKRRRFKGSEGAEAPPEPQLLAPDDGLEPPAPAQNEEEPVGDGQPGALVVPLPQDAGRMLLADDRKWLQHLEAVAEADVEVFSSEATDSVREGDGISEELVEVPAKLLVRSPNGQSECSGAYLLLEEKANGQPLWRKEAANRWLYSGTDGTWLVGGSKQQTLGFACRTGLLHLAKAHDGQTPDRVQGSWKRVDGKEWADDADIKVILPTPFRSGAPVQVVNSRRLQGRYGRLEAKHGNVWRTRLADGSTEDLEEEQLQ</sequence>
<evidence type="ECO:0000313" key="3">
    <source>
        <dbReference type="Proteomes" id="UP000654075"/>
    </source>
</evidence>
<feature type="compositionally biased region" description="Basic residues" evidence="1">
    <location>
        <begin position="67"/>
        <end position="82"/>
    </location>
</feature>
<keyword evidence="3" id="KW-1185">Reference proteome</keyword>
<evidence type="ECO:0000313" key="2">
    <source>
        <dbReference type="EMBL" id="CAE8606978.1"/>
    </source>
</evidence>
<evidence type="ECO:0000256" key="1">
    <source>
        <dbReference type="SAM" id="MobiDB-lite"/>
    </source>
</evidence>
<feature type="region of interest" description="Disordered" evidence="1">
    <location>
        <begin position="1"/>
        <end position="237"/>
    </location>
</feature>
<dbReference type="AlphaFoldDB" id="A0A813F1G2"/>
<name>A0A813F1G2_POLGL</name>
<feature type="compositionally biased region" description="Low complexity" evidence="1">
    <location>
        <begin position="18"/>
        <end position="39"/>
    </location>
</feature>
<accession>A0A813F1G2</accession>
<feature type="non-terminal residue" evidence="2">
    <location>
        <position position="1"/>
    </location>
</feature>
<protein>
    <submittedName>
        <fullName evidence="2">Uncharacterized protein</fullName>
    </submittedName>
</protein>
<dbReference type="OrthoDB" id="423786at2759"/>
<dbReference type="EMBL" id="CAJNNV010020153">
    <property type="protein sequence ID" value="CAE8606978.1"/>
    <property type="molecule type" value="Genomic_DNA"/>
</dbReference>
<feature type="compositionally biased region" description="Low complexity" evidence="1">
    <location>
        <begin position="47"/>
        <end position="66"/>
    </location>
</feature>
<proteinExistence type="predicted"/>